<reference evidence="5 6" key="1">
    <citation type="submission" date="2023-12" db="EMBL/GenBank/DDBJ databases">
        <title>Novel species of the genus Arcicella isolated from rivers.</title>
        <authorList>
            <person name="Lu H."/>
        </authorList>
    </citation>
    <scope>NUCLEOTIDE SEQUENCE [LARGE SCALE GENOMIC DNA]</scope>
    <source>
        <strain evidence="5 6">LMG 21963</strain>
    </source>
</reference>
<organism evidence="5 6">
    <name type="scientific">Arcicella aquatica</name>
    <dbReference type="NCBI Taxonomy" id="217141"/>
    <lineage>
        <taxon>Bacteria</taxon>
        <taxon>Pseudomonadati</taxon>
        <taxon>Bacteroidota</taxon>
        <taxon>Cytophagia</taxon>
        <taxon>Cytophagales</taxon>
        <taxon>Flectobacillaceae</taxon>
        <taxon>Arcicella</taxon>
    </lineage>
</organism>
<feature type="domain" description="Bacterial surface antigen (D15)" evidence="4">
    <location>
        <begin position="153"/>
        <end position="376"/>
    </location>
</feature>
<feature type="chain" id="PRO_5047298662" evidence="3">
    <location>
        <begin position="20"/>
        <end position="376"/>
    </location>
</feature>
<dbReference type="RefSeq" id="WP_323248001.1">
    <property type="nucleotide sequence ID" value="NZ_JAYFUL010000008.1"/>
</dbReference>
<dbReference type="Gene3D" id="2.40.160.50">
    <property type="entry name" value="membrane protein fhac: a member of the omp85/tpsb transporter family"/>
    <property type="match status" value="1"/>
</dbReference>
<evidence type="ECO:0000256" key="2">
    <source>
        <dbReference type="ARBA" id="ARBA00023136"/>
    </source>
</evidence>
<evidence type="ECO:0000256" key="3">
    <source>
        <dbReference type="SAM" id="SignalP"/>
    </source>
</evidence>
<evidence type="ECO:0000313" key="6">
    <source>
        <dbReference type="Proteomes" id="UP001304671"/>
    </source>
</evidence>
<keyword evidence="6" id="KW-1185">Reference proteome</keyword>
<comment type="subcellular location">
    <subcellularLocation>
        <location evidence="1">Membrane</location>
    </subcellularLocation>
</comment>
<accession>A0ABU5QKG8</accession>
<dbReference type="EMBL" id="JAYFUL010000008">
    <property type="protein sequence ID" value="MEA5257546.1"/>
    <property type="molecule type" value="Genomic_DNA"/>
</dbReference>
<keyword evidence="2" id="KW-0472">Membrane</keyword>
<name>A0ABU5QKG8_9BACT</name>
<sequence length="376" mass="43050">MKKQLLCYFFLLSFFQSKAAETDSTSLSKISQSKIVKFFTGHKYLVSPFVFYMPETSWVLGGGVKRFFNGGGEGDSLTRVSNTAIFLQYSLNSQIMFEHNYQIFTNKEKYYIVGYYGFSRFPVLFYGVGAEAKPENEEAITFDLIRFDNLTYRKIANHTFAGLGWRYFKMYNVQGKSNGILENGNDVVGRKGSTVSGLNVSVQFDNRDNVLTTSHGSFLQLEYSAHEHWTGSTQSFHRWQLDARKFLMPFAQRKDVLAFQAFAFLTNGNVPFHELGLLGGDMIMRGYYVGSRRDKDLLAFQTEYRWQALKRWGLVGFGGLGWVNNKIGDMNMTNILPSYGAGLRFKINRKENVNVRVDYGFGNGQQNLYFFIAEAF</sequence>
<dbReference type="InterPro" id="IPR000184">
    <property type="entry name" value="Bac_surfAg_D15"/>
</dbReference>
<dbReference type="Pfam" id="PF01103">
    <property type="entry name" value="Omp85"/>
    <property type="match status" value="1"/>
</dbReference>
<evidence type="ECO:0000259" key="4">
    <source>
        <dbReference type="Pfam" id="PF01103"/>
    </source>
</evidence>
<evidence type="ECO:0000256" key="1">
    <source>
        <dbReference type="ARBA" id="ARBA00004370"/>
    </source>
</evidence>
<comment type="caution">
    <text evidence="5">The sequence shown here is derived from an EMBL/GenBank/DDBJ whole genome shotgun (WGS) entry which is preliminary data.</text>
</comment>
<feature type="signal peptide" evidence="3">
    <location>
        <begin position="1"/>
        <end position="19"/>
    </location>
</feature>
<proteinExistence type="predicted"/>
<gene>
    <name evidence="5" type="ORF">VB264_07115</name>
</gene>
<dbReference type="Proteomes" id="UP001304671">
    <property type="component" value="Unassembled WGS sequence"/>
</dbReference>
<evidence type="ECO:0000313" key="5">
    <source>
        <dbReference type="EMBL" id="MEA5257546.1"/>
    </source>
</evidence>
<protein>
    <submittedName>
        <fullName evidence="5">BamA/TamA family outer membrane protein</fullName>
    </submittedName>
</protein>
<keyword evidence="3" id="KW-0732">Signal</keyword>